<dbReference type="RefSeq" id="WP_205121150.1">
    <property type="nucleotide sequence ID" value="NZ_JAFBCM010000001.1"/>
</dbReference>
<dbReference type="EMBL" id="JBHRZH010000043">
    <property type="protein sequence ID" value="MFC3765889.1"/>
    <property type="molecule type" value="Genomic_DNA"/>
</dbReference>
<name>A0ABV7YM29_9ACTN</name>
<sequence>MPRSELSRRAFLGGAGGAALLLAGAACGESGGAGAKKAVSRESVELPTYAAYTGVKPDLPGTEAGVRPGFVHYPKDKPKSVTGDIGAGSTVLAFANIYFPLPPSADKNKYWATLNERLGVTFNMIMTPSGGDFDAKFATLIAGNADSLPDLMQVRGTKPQMPRMLSSKFADLSEYLAGDAIKEYPNLAAIPTRAWKNSVFNGGIYGIPIPREPVGSPVFTRFDVVKKLGLSTSLSNADDLSALAKELTDGKSRWAYGSATRIVNMAAQMLKAPNSWRSEGGKLTHARETEEWKQALDYALSQWKAGVVHPDAFGVENVVVKQWFNSGKIVLHYDGYPGWRQYVSDSSNNPSFDLDWTVLPGFSGGAGAVHAGGSIFSITSLKKASPDRLKELLRICDYFAAPFGTEEYFFNVYGLEGLHHTLSPEGDPKLTPNGQSQTVLPIRYIAEPSTPIYEPGRPTDVERQHAYESKVIPTAIVNPCSGLYSETEATKGAVLTTALDDLTEEIIQGRKPLSAWDDAVATWRAGGGDKIRAELEEQLQKQGSSGG</sequence>
<dbReference type="PROSITE" id="PS51257">
    <property type="entry name" value="PROKAR_LIPOPROTEIN"/>
    <property type="match status" value="1"/>
</dbReference>
<evidence type="ECO:0000313" key="2">
    <source>
        <dbReference type="Proteomes" id="UP001595699"/>
    </source>
</evidence>
<dbReference type="SUPFAM" id="SSF53850">
    <property type="entry name" value="Periplasmic binding protein-like II"/>
    <property type="match status" value="1"/>
</dbReference>
<protein>
    <submittedName>
        <fullName evidence="1">ABC transporter substrate-binding protein</fullName>
    </submittedName>
</protein>
<comment type="caution">
    <text evidence="1">The sequence shown here is derived from an EMBL/GenBank/DDBJ whole genome shotgun (WGS) entry which is preliminary data.</text>
</comment>
<gene>
    <name evidence="1" type="ORF">ACFOUW_33995</name>
</gene>
<keyword evidence="2" id="KW-1185">Reference proteome</keyword>
<evidence type="ECO:0000313" key="1">
    <source>
        <dbReference type="EMBL" id="MFC3765889.1"/>
    </source>
</evidence>
<reference evidence="2" key="1">
    <citation type="journal article" date="2019" name="Int. J. Syst. Evol. Microbiol.">
        <title>The Global Catalogue of Microorganisms (GCM) 10K type strain sequencing project: providing services to taxonomists for standard genome sequencing and annotation.</title>
        <authorList>
            <consortium name="The Broad Institute Genomics Platform"/>
            <consortium name="The Broad Institute Genome Sequencing Center for Infectious Disease"/>
            <person name="Wu L."/>
            <person name="Ma J."/>
        </authorList>
    </citation>
    <scope>NUCLEOTIDE SEQUENCE [LARGE SCALE GENOMIC DNA]</scope>
    <source>
        <strain evidence="2">CGMCC 4.7241</strain>
    </source>
</reference>
<dbReference type="Proteomes" id="UP001595699">
    <property type="component" value="Unassembled WGS sequence"/>
</dbReference>
<accession>A0ABV7YM29</accession>
<dbReference type="Gene3D" id="3.40.190.10">
    <property type="entry name" value="Periplasmic binding protein-like II"/>
    <property type="match status" value="2"/>
</dbReference>
<dbReference type="InterPro" id="IPR006311">
    <property type="entry name" value="TAT_signal"/>
</dbReference>
<dbReference type="PROSITE" id="PS51318">
    <property type="entry name" value="TAT"/>
    <property type="match status" value="1"/>
</dbReference>
<organism evidence="1 2">
    <name type="scientific">Tenggerimyces flavus</name>
    <dbReference type="NCBI Taxonomy" id="1708749"/>
    <lineage>
        <taxon>Bacteria</taxon>
        <taxon>Bacillati</taxon>
        <taxon>Actinomycetota</taxon>
        <taxon>Actinomycetes</taxon>
        <taxon>Propionibacteriales</taxon>
        <taxon>Nocardioidaceae</taxon>
        <taxon>Tenggerimyces</taxon>
    </lineage>
</organism>
<proteinExistence type="predicted"/>